<dbReference type="Proteomes" id="UP000294656">
    <property type="component" value="Unassembled WGS sequence"/>
</dbReference>
<dbReference type="GO" id="GO:0009231">
    <property type="term" value="P:riboflavin biosynthetic process"/>
    <property type="evidence" value="ECO:0007669"/>
    <property type="project" value="TreeGrafter"/>
</dbReference>
<keyword evidence="5" id="KW-1185">Reference proteome</keyword>
<dbReference type="RefSeq" id="WP_133504781.1">
    <property type="nucleotide sequence ID" value="NZ_SNXC01000014.1"/>
</dbReference>
<sequence length="237" mass="26983">MTLITFDLDNTLWDVDPVIVRANHAMEAWFDERFPGFQETFDASAYEKIKSEVIASSPNIAHDVSEIRKRIYVKAFREYGLPSEEARHISQSAFEYFYAWRQKVDLYPEAKSTIAVLAEHYRMGVITNGNADVYHPSVGLSEYFEFALRADEVGRAKPNREIFEAAAVQANVDPKDIIHIGDHPIDDIQGAAQAGCRTIWFNRHGARNWKSEWEIKPDSEVYSLRELPTAIAELGAS</sequence>
<dbReference type="EMBL" id="SNXC01000014">
    <property type="protein sequence ID" value="TDO96492.1"/>
    <property type="molecule type" value="Genomic_DNA"/>
</dbReference>
<dbReference type="NCBIfam" id="TIGR01509">
    <property type="entry name" value="HAD-SF-IA-v3"/>
    <property type="match status" value="1"/>
</dbReference>
<dbReference type="AlphaFoldDB" id="A0A4V3CG68"/>
<keyword evidence="2 4" id="KW-0378">Hydrolase</keyword>
<gene>
    <name evidence="4" type="ORF">DFP79_3072</name>
</gene>
<dbReference type="SUPFAM" id="SSF56784">
    <property type="entry name" value="HAD-like"/>
    <property type="match status" value="1"/>
</dbReference>
<protein>
    <submittedName>
        <fullName evidence="4">Putative hydrolase of the HAD superfamily</fullName>
    </submittedName>
</protein>
<dbReference type="GO" id="GO:0016787">
    <property type="term" value="F:hydrolase activity"/>
    <property type="evidence" value="ECO:0007669"/>
    <property type="project" value="UniProtKB-KW"/>
</dbReference>
<dbReference type="Gene3D" id="3.40.50.1000">
    <property type="entry name" value="HAD superfamily/HAD-like"/>
    <property type="match status" value="1"/>
</dbReference>
<comment type="cofactor">
    <cofactor evidence="1">
        <name>Mg(2+)</name>
        <dbReference type="ChEBI" id="CHEBI:18420"/>
    </cofactor>
</comment>
<dbReference type="PANTHER" id="PTHR46470">
    <property type="entry name" value="N-ACYLNEURAMINATE-9-PHOSPHATASE"/>
    <property type="match status" value="1"/>
</dbReference>
<dbReference type="InterPro" id="IPR023214">
    <property type="entry name" value="HAD_sf"/>
</dbReference>
<comment type="caution">
    <text evidence="4">The sequence shown here is derived from an EMBL/GenBank/DDBJ whole genome shotgun (WGS) entry which is preliminary data.</text>
</comment>
<dbReference type="PRINTS" id="PR00413">
    <property type="entry name" value="HADHALOGNASE"/>
</dbReference>
<dbReference type="InterPro" id="IPR036412">
    <property type="entry name" value="HAD-like_sf"/>
</dbReference>
<keyword evidence="3" id="KW-0460">Magnesium</keyword>
<organism evidence="4 5">
    <name type="scientific">Marinomonas balearica</name>
    <dbReference type="NCBI Taxonomy" id="491947"/>
    <lineage>
        <taxon>Bacteria</taxon>
        <taxon>Pseudomonadati</taxon>
        <taxon>Pseudomonadota</taxon>
        <taxon>Gammaproteobacteria</taxon>
        <taxon>Oceanospirillales</taxon>
        <taxon>Oceanospirillaceae</taxon>
        <taxon>Marinomonas</taxon>
    </lineage>
</organism>
<proteinExistence type="predicted"/>
<accession>A0A4V3CG68</accession>
<dbReference type="InterPro" id="IPR006439">
    <property type="entry name" value="HAD-SF_hydro_IA"/>
</dbReference>
<dbReference type="Gene3D" id="1.20.120.1600">
    <property type="match status" value="1"/>
</dbReference>
<evidence type="ECO:0000256" key="3">
    <source>
        <dbReference type="ARBA" id="ARBA00022842"/>
    </source>
</evidence>
<dbReference type="PANTHER" id="PTHR46470:SF4">
    <property type="entry name" value="5-AMINO-6-(5-PHOSPHO-D-RIBITYLAMINO)URACIL PHOSPHATASE YIGB"/>
    <property type="match status" value="1"/>
</dbReference>
<evidence type="ECO:0000256" key="2">
    <source>
        <dbReference type="ARBA" id="ARBA00022801"/>
    </source>
</evidence>
<evidence type="ECO:0000313" key="5">
    <source>
        <dbReference type="Proteomes" id="UP000294656"/>
    </source>
</evidence>
<dbReference type="SFLD" id="SFLDS00003">
    <property type="entry name" value="Haloacid_Dehalogenase"/>
    <property type="match status" value="1"/>
</dbReference>
<evidence type="ECO:0000313" key="4">
    <source>
        <dbReference type="EMBL" id="TDO96492.1"/>
    </source>
</evidence>
<dbReference type="InterPro" id="IPR051400">
    <property type="entry name" value="HAD-like_hydrolase"/>
</dbReference>
<evidence type="ECO:0000256" key="1">
    <source>
        <dbReference type="ARBA" id="ARBA00001946"/>
    </source>
</evidence>
<dbReference type="Pfam" id="PF00702">
    <property type="entry name" value="Hydrolase"/>
    <property type="match status" value="1"/>
</dbReference>
<dbReference type="OrthoDB" id="367448at2"/>
<dbReference type="NCBIfam" id="TIGR01549">
    <property type="entry name" value="HAD-SF-IA-v1"/>
    <property type="match status" value="1"/>
</dbReference>
<reference evidence="4 5" key="1">
    <citation type="submission" date="2019-03" db="EMBL/GenBank/DDBJ databases">
        <title>Genomic Encyclopedia of Type Strains, Phase III (KMG-III): the genomes of soil and plant-associated and newly described type strains.</title>
        <authorList>
            <person name="Whitman W."/>
        </authorList>
    </citation>
    <scope>NUCLEOTIDE SEQUENCE [LARGE SCALE GENOMIC DNA]</scope>
    <source>
        <strain evidence="4 5">CECT 7378</strain>
    </source>
</reference>
<name>A0A4V3CG68_9GAMM</name>
<dbReference type="SFLD" id="SFLDG01129">
    <property type="entry name" value="C1.5:_HAD__Beta-PGM__Phosphata"/>
    <property type="match status" value="1"/>
</dbReference>